<dbReference type="STRING" id="434131.NRI_0172"/>
<dbReference type="eggNOG" id="COG1220">
    <property type="taxonomic scope" value="Bacteria"/>
</dbReference>
<organism evidence="7 8">
    <name type="scientific">Neorickettsia risticii (strain Illinois)</name>
    <dbReference type="NCBI Taxonomy" id="434131"/>
    <lineage>
        <taxon>Bacteria</taxon>
        <taxon>Pseudomonadati</taxon>
        <taxon>Pseudomonadota</taxon>
        <taxon>Alphaproteobacteria</taxon>
        <taxon>Rickettsiales</taxon>
        <taxon>Anaplasmataceae</taxon>
        <taxon>Neorickettsia</taxon>
    </lineage>
</organism>
<comment type="similarity">
    <text evidence="1">Belongs to the ClpX chaperone family. HslU subfamily.</text>
</comment>
<dbReference type="Proteomes" id="UP000001627">
    <property type="component" value="Chromosome"/>
</dbReference>
<dbReference type="AlphaFoldDB" id="C6V448"/>
<accession>C6V448</accession>
<dbReference type="InterPro" id="IPR050052">
    <property type="entry name" value="ATP-dep_Clp_protease_ClpX"/>
</dbReference>
<evidence type="ECO:0000313" key="8">
    <source>
        <dbReference type="Proteomes" id="UP000001627"/>
    </source>
</evidence>
<dbReference type="SMART" id="SM00382">
    <property type="entry name" value="AAA"/>
    <property type="match status" value="1"/>
</dbReference>
<protein>
    <submittedName>
        <fullName evidence="7">Heat shock protein HslVU, ATPase subunit HslU</fullName>
    </submittedName>
</protein>
<dbReference type="Gene3D" id="1.10.8.60">
    <property type="match status" value="1"/>
</dbReference>
<keyword evidence="7" id="KW-0346">Stress response</keyword>
<dbReference type="Pfam" id="PF07724">
    <property type="entry name" value="AAA_2"/>
    <property type="match status" value="1"/>
</dbReference>
<keyword evidence="2" id="KW-0547">Nucleotide-binding</keyword>
<name>C6V448_NEORI</name>
<dbReference type="GO" id="GO:0008233">
    <property type="term" value="F:peptidase activity"/>
    <property type="evidence" value="ECO:0007669"/>
    <property type="project" value="InterPro"/>
</dbReference>
<dbReference type="NCBIfam" id="TIGR00390">
    <property type="entry name" value="hslU"/>
    <property type="match status" value="1"/>
</dbReference>
<evidence type="ECO:0000256" key="1">
    <source>
        <dbReference type="ARBA" id="ARBA00009771"/>
    </source>
</evidence>
<evidence type="ECO:0000256" key="3">
    <source>
        <dbReference type="ARBA" id="ARBA00022840"/>
    </source>
</evidence>
<evidence type="ECO:0000259" key="5">
    <source>
        <dbReference type="SMART" id="SM00382"/>
    </source>
</evidence>
<reference evidence="7 8" key="1">
    <citation type="journal article" date="2009" name="Nucleic Acids Res.">
        <title>Analysis of complete genome sequence of Neorickettsia risticii: causative agent of Potomac horse fever.</title>
        <authorList>
            <person name="Lin M."/>
            <person name="Zhang C."/>
            <person name="Gibson K."/>
            <person name="Rikihisa Y."/>
        </authorList>
    </citation>
    <scope>NUCLEOTIDE SEQUENCE [LARGE SCALE GENOMIC DNA]</scope>
    <source>
        <strain evidence="7 8">Illinois</strain>
    </source>
</reference>
<gene>
    <name evidence="7" type="primary">hslU</name>
    <name evidence="7" type="ordered locus">NRI_0172</name>
</gene>
<dbReference type="Gene3D" id="3.40.50.300">
    <property type="entry name" value="P-loop containing nucleotide triphosphate hydrolases"/>
    <property type="match status" value="2"/>
</dbReference>
<dbReference type="SUPFAM" id="SSF52540">
    <property type="entry name" value="P-loop containing nucleoside triphosphate hydrolases"/>
    <property type="match status" value="1"/>
</dbReference>
<dbReference type="GO" id="GO:0051603">
    <property type="term" value="P:proteolysis involved in protein catabolic process"/>
    <property type="evidence" value="ECO:0007669"/>
    <property type="project" value="TreeGrafter"/>
</dbReference>
<sequence>MRVLNMGTERVFKYSAAVGQDAEHILEDAYSAAPKALVSYLDRFVVGQKLAKKKIAIAIRNRWRRNNVPKPLHDEIIPKNILMIGPTGVGKTEIARRVAKLSGAPFIKVEATKFTEVGYVGRDVESIIRDLVDSAVAQVKDQKRKQFSKEAEESAKEKILDALVGKKNTEDDDLVDGEDEKHDARAVFEKKLDEGKLDDAEIEINVRDIPQNVFPTMDVPGMPGTQIGMMNIGDMMSKVFGANKKFKRKRVKVKDARKILADAEVEDLFDEDAIIKEALDLVTNRGMVFIDEIDKICARTEVRGEVNREGVQRDLLPLLEGTTVVTKYGVVKTDHILFVGSGAFHFAKPSDLLPELQGRLPIRVELDSLDVEDMIRILTETESSLLKQYCALLETEGVSLEFTKDGVRAIAEAAITVNNEVENIGARRLHTIMETLLEEINFEANDNVGKTFSIDREYVDKHLQTIIKKLDLSKFIL</sequence>
<dbReference type="EMBL" id="CP001431">
    <property type="protein sequence ID" value="ACT69165.1"/>
    <property type="molecule type" value="Genomic_DNA"/>
</dbReference>
<evidence type="ECO:0000259" key="6">
    <source>
        <dbReference type="SMART" id="SM01086"/>
    </source>
</evidence>
<dbReference type="PANTHER" id="PTHR48102">
    <property type="entry name" value="ATP-DEPENDENT CLP PROTEASE ATP-BINDING SUBUNIT CLPX-LIKE, MITOCHONDRIAL-RELATED"/>
    <property type="match status" value="1"/>
</dbReference>
<dbReference type="HOGENOM" id="CLU_033123_0_0_5"/>
<evidence type="ECO:0000256" key="2">
    <source>
        <dbReference type="ARBA" id="ARBA00022741"/>
    </source>
</evidence>
<dbReference type="PANTHER" id="PTHR48102:SF3">
    <property type="entry name" value="ATP-DEPENDENT PROTEASE ATPASE SUBUNIT HSLU"/>
    <property type="match status" value="1"/>
</dbReference>
<dbReference type="InterPro" id="IPR004491">
    <property type="entry name" value="HslU"/>
</dbReference>
<feature type="domain" description="Clp ATPase C-terminal" evidence="6">
    <location>
        <begin position="369"/>
        <end position="465"/>
    </location>
</feature>
<dbReference type="GO" id="GO:0009376">
    <property type="term" value="C:HslUV protease complex"/>
    <property type="evidence" value="ECO:0007669"/>
    <property type="project" value="InterPro"/>
</dbReference>
<dbReference type="KEGG" id="nri:NRI_0172"/>
<dbReference type="GO" id="GO:0005524">
    <property type="term" value="F:ATP binding"/>
    <property type="evidence" value="ECO:0007669"/>
    <property type="project" value="UniProtKB-KW"/>
</dbReference>
<dbReference type="Gene3D" id="1.10.8.10">
    <property type="entry name" value="DNA helicase RuvA subunit, C-terminal domain"/>
    <property type="match status" value="1"/>
</dbReference>
<dbReference type="InterPro" id="IPR019489">
    <property type="entry name" value="Clp_ATPase_C"/>
</dbReference>
<dbReference type="GO" id="GO:0016887">
    <property type="term" value="F:ATP hydrolysis activity"/>
    <property type="evidence" value="ECO:0007669"/>
    <property type="project" value="InterPro"/>
</dbReference>
<keyword evidence="3" id="KW-0067">ATP-binding</keyword>
<dbReference type="NCBIfam" id="NF003544">
    <property type="entry name" value="PRK05201.1"/>
    <property type="match status" value="1"/>
</dbReference>
<feature type="domain" description="AAA+ ATPase" evidence="5">
    <location>
        <begin position="77"/>
        <end position="366"/>
    </location>
</feature>
<dbReference type="SMART" id="SM01086">
    <property type="entry name" value="ClpB_D2-small"/>
    <property type="match status" value="1"/>
</dbReference>
<evidence type="ECO:0000313" key="7">
    <source>
        <dbReference type="EMBL" id="ACT69165.1"/>
    </source>
</evidence>
<dbReference type="InterPro" id="IPR003593">
    <property type="entry name" value="AAA+_ATPase"/>
</dbReference>
<dbReference type="InterPro" id="IPR003959">
    <property type="entry name" value="ATPase_AAA_core"/>
</dbReference>
<dbReference type="Pfam" id="PF00004">
    <property type="entry name" value="AAA"/>
    <property type="match status" value="1"/>
</dbReference>
<proteinExistence type="inferred from homology"/>
<keyword evidence="8" id="KW-1185">Reference proteome</keyword>
<keyword evidence="4" id="KW-0143">Chaperone</keyword>
<evidence type="ECO:0000256" key="4">
    <source>
        <dbReference type="ARBA" id="ARBA00023186"/>
    </source>
</evidence>
<dbReference type="InterPro" id="IPR027417">
    <property type="entry name" value="P-loop_NTPase"/>
</dbReference>